<dbReference type="InterPro" id="IPR031591">
    <property type="entry name" value="CCDC106"/>
</dbReference>
<protein>
    <submittedName>
        <fullName evidence="2">Coiled-coil domain-containing protein 106-like</fullName>
    </submittedName>
</protein>
<dbReference type="PANTHER" id="PTHR16477:SF5">
    <property type="entry name" value="COILED-COIL DOMAIN-CONTAINING PROTEIN 106-RELATED"/>
    <property type="match status" value="1"/>
</dbReference>
<dbReference type="AlphaFoldDB" id="A0A498M2E4"/>
<name>A0A498M2E4_LABRO</name>
<feature type="compositionally biased region" description="Basic residues" evidence="1">
    <location>
        <begin position="130"/>
        <end position="148"/>
    </location>
</feature>
<dbReference type="Proteomes" id="UP000290572">
    <property type="component" value="Unassembled WGS sequence"/>
</dbReference>
<dbReference type="STRING" id="84645.A0A498M2E4"/>
<dbReference type="PANTHER" id="PTHR16477">
    <property type="entry name" value="COILED-COIL DOMAIN-CONTAINING PROTEIN 106"/>
    <property type="match status" value="1"/>
</dbReference>
<keyword evidence="3" id="KW-1185">Reference proteome</keyword>
<organism evidence="2 3">
    <name type="scientific">Labeo rohita</name>
    <name type="common">Indian major carp</name>
    <name type="synonym">Cyprinus rohita</name>
    <dbReference type="NCBI Taxonomy" id="84645"/>
    <lineage>
        <taxon>Eukaryota</taxon>
        <taxon>Metazoa</taxon>
        <taxon>Chordata</taxon>
        <taxon>Craniata</taxon>
        <taxon>Vertebrata</taxon>
        <taxon>Euteleostomi</taxon>
        <taxon>Actinopterygii</taxon>
        <taxon>Neopterygii</taxon>
        <taxon>Teleostei</taxon>
        <taxon>Ostariophysi</taxon>
        <taxon>Cypriniformes</taxon>
        <taxon>Cyprinidae</taxon>
        <taxon>Labeoninae</taxon>
        <taxon>Labeonini</taxon>
        <taxon>Labeo</taxon>
    </lineage>
</organism>
<dbReference type="Pfam" id="PF15794">
    <property type="entry name" value="CCDC106"/>
    <property type="match status" value="2"/>
</dbReference>
<reference evidence="2 3" key="1">
    <citation type="submission" date="2018-03" db="EMBL/GenBank/DDBJ databases">
        <title>Draft genome sequence of Rohu Carp (Labeo rohita).</title>
        <authorList>
            <person name="Das P."/>
            <person name="Kushwaha B."/>
            <person name="Joshi C.G."/>
            <person name="Kumar D."/>
            <person name="Nagpure N.S."/>
            <person name="Sahoo L."/>
            <person name="Das S.P."/>
            <person name="Bit A."/>
            <person name="Patnaik S."/>
            <person name="Meher P.K."/>
            <person name="Jayasankar P."/>
            <person name="Koringa P.G."/>
            <person name="Patel N.V."/>
            <person name="Hinsu A.T."/>
            <person name="Kumar R."/>
            <person name="Pandey M."/>
            <person name="Agarwal S."/>
            <person name="Srivastava S."/>
            <person name="Singh M."/>
            <person name="Iquebal M.A."/>
            <person name="Jaiswal S."/>
            <person name="Angadi U.B."/>
            <person name="Kumar N."/>
            <person name="Raza M."/>
            <person name="Shah T.M."/>
            <person name="Rai A."/>
            <person name="Jena J.K."/>
        </authorList>
    </citation>
    <scope>NUCLEOTIDE SEQUENCE [LARGE SCALE GENOMIC DNA]</scope>
    <source>
        <strain evidence="2">DASCIFA01</strain>
        <tissue evidence="2">Testis</tissue>
    </source>
</reference>
<evidence type="ECO:0000313" key="3">
    <source>
        <dbReference type="Proteomes" id="UP000290572"/>
    </source>
</evidence>
<accession>A0A498M2E4</accession>
<evidence type="ECO:0000256" key="1">
    <source>
        <dbReference type="SAM" id="MobiDB-lite"/>
    </source>
</evidence>
<sequence length="374" mass="41875">MENSDKSRKGVRNRGKKNDNVEMDAVQKTCVSGTSGVSIAPTAHLADKNKSHELEMYKLRVEWQKDKIDELTKERDYLKEQLASALKREDTGSSQAVPLSSDSSSDGSDESSSETMSDSSSTSSLEVDRKKKRTKSKGKGKRHGKKSKKMEMKTRQRAQTPQQVVSRYKKILWHFSKGGTMSAAFKRVGVDRNTVAVNAPIAELYIAAPDKFKELLKNHSSQIYFQLGVSVAPTAHLADKNKSHELEMYKLRVEWQKDKTDELTKERDYLKEQLASAQTPQQVVSRYKKILWHFSKGGTMSAAFKRVGVDRNTVAVNAPIAELYIAAPDKFKELLKNHSSQVKLSAFATQCAAAINEDSAIEDRIKALKASEDK</sequence>
<feature type="compositionally biased region" description="Low complexity" evidence="1">
    <location>
        <begin position="113"/>
        <end position="124"/>
    </location>
</feature>
<dbReference type="EMBL" id="QBIY01013127">
    <property type="protein sequence ID" value="RXN11517.1"/>
    <property type="molecule type" value="Genomic_DNA"/>
</dbReference>
<dbReference type="GO" id="GO:0005654">
    <property type="term" value="C:nucleoplasm"/>
    <property type="evidence" value="ECO:0007669"/>
    <property type="project" value="TreeGrafter"/>
</dbReference>
<gene>
    <name evidence="2" type="ORF">ROHU_029944</name>
</gene>
<feature type="region of interest" description="Disordered" evidence="1">
    <location>
        <begin position="1"/>
        <end position="26"/>
    </location>
</feature>
<comment type="caution">
    <text evidence="2">The sequence shown here is derived from an EMBL/GenBank/DDBJ whole genome shotgun (WGS) entry which is preliminary data.</text>
</comment>
<feature type="region of interest" description="Disordered" evidence="1">
    <location>
        <begin position="85"/>
        <end position="163"/>
    </location>
</feature>
<proteinExistence type="predicted"/>
<evidence type="ECO:0000313" key="2">
    <source>
        <dbReference type="EMBL" id="RXN11517.1"/>
    </source>
</evidence>